<keyword evidence="5 11" id="KW-0863">Zinc-finger</keyword>
<organism evidence="15 16">
    <name type="scientific">Aegilops tauschii subsp. strangulata</name>
    <name type="common">Goatgrass</name>
    <dbReference type="NCBI Taxonomy" id="200361"/>
    <lineage>
        <taxon>Eukaryota</taxon>
        <taxon>Viridiplantae</taxon>
        <taxon>Streptophyta</taxon>
        <taxon>Embryophyta</taxon>
        <taxon>Tracheophyta</taxon>
        <taxon>Spermatophyta</taxon>
        <taxon>Magnoliopsida</taxon>
        <taxon>Liliopsida</taxon>
        <taxon>Poales</taxon>
        <taxon>Poaceae</taxon>
        <taxon>BOP clade</taxon>
        <taxon>Pooideae</taxon>
        <taxon>Triticodae</taxon>
        <taxon>Triticeae</taxon>
        <taxon>Triticinae</taxon>
        <taxon>Aegilops</taxon>
    </lineage>
</organism>
<dbReference type="GO" id="GO:0008270">
    <property type="term" value="F:zinc ion binding"/>
    <property type="evidence" value="ECO:0007669"/>
    <property type="project" value="UniProtKB-KW"/>
</dbReference>
<proteinExistence type="inferred from homology"/>
<reference evidence="16" key="2">
    <citation type="journal article" date="2017" name="Nat. Plants">
        <title>The Aegilops tauschii genome reveals multiple impacts of transposons.</title>
        <authorList>
            <person name="Zhao G."/>
            <person name="Zou C."/>
            <person name="Li K."/>
            <person name="Wang K."/>
            <person name="Li T."/>
            <person name="Gao L."/>
            <person name="Zhang X."/>
            <person name="Wang H."/>
            <person name="Yang Z."/>
            <person name="Liu X."/>
            <person name="Jiang W."/>
            <person name="Mao L."/>
            <person name="Kong X."/>
            <person name="Jiao Y."/>
            <person name="Jia J."/>
        </authorList>
    </citation>
    <scope>NUCLEOTIDE SEQUENCE [LARGE SCALE GENOMIC DNA]</scope>
    <source>
        <strain evidence="16">cv. AL8/78</strain>
    </source>
</reference>
<dbReference type="CDD" id="cd15613">
    <property type="entry name" value="PHD_AL_plant"/>
    <property type="match status" value="1"/>
</dbReference>
<evidence type="ECO:0000256" key="12">
    <source>
        <dbReference type="RuleBase" id="RU369089"/>
    </source>
</evidence>
<dbReference type="Pfam" id="PF00628">
    <property type="entry name" value="PHD"/>
    <property type="match status" value="1"/>
</dbReference>
<keyword evidence="6 12" id="KW-0862">Zinc</keyword>
<comment type="domain">
    <text evidence="12">The PHD-type zinc finger mediates the binding to H3K4me3.</text>
</comment>
<sequence length="268" mass="30372">PRRDGDGPGPRRPRDVQAAHRGGHLQGLLRAPLRPRPRAHLRSNTALLSCASCRRADVDDFFDSCDPDKENLCLYGHPDGTWEVSLPAEEVPPELPEPALGINFARNGMNRRDWLSLVAVHSDSWLLSVAFFFGAPLTANERKRLFSMINDLPNVYESMVDRKHRDRSGVDSSGKSRHSSKPKRTDDVRPKNSRAVAREEDEDEDEEEHSETFCGSCTGIYNASEFWIGCDMCERWFHGKCVRITPAKADHIKHYKCPECSSSKKMRQ</sequence>
<evidence type="ECO:0000256" key="2">
    <source>
        <dbReference type="ARBA" id="ARBA00004123"/>
    </source>
</evidence>
<dbReference type="SUPFAM" id="SSF57903">
    <property type="entry name" value="FYVE/PHD zinc finger"/>
    <property type="match status" value="1"/>
</dbReference>
<feature type="region of interest" description="Disordered" evidence="13">
    <location>
        <begin position="1"/>
        <end position="24"/>
    </location>
</feature>
<evidence type="ECO:0000256" key="1">
    <source>
        <dbReference type="ARBA" id="ARBA00002232"/>
    </source>
</evidence>
<dbReference type="PANTHER" id="PTHR12321">
    <property type="entry name" value="CPG BINDING PROTEIN"/>
    <property type="match status" value="1"/>
</dbReference>
<evidence type="ECO:0000256" key="13">
    <source>
        <dbReference type="SAM" id="MobiDB-lite"/>
    </source>
</evidence>
<dbReference type="GO" id="GO:0042393">
    <property type="term" value="F:histone binding"/>
    <property type="evidence" value="ECO:0007669"/>
    <property type="project" value="UniProtKB-UniRule"/>
</dbReference>
<evidence type="ECO:0000256" key="7">
    <source>
        <dbReference type="ARBA" id="ARBA00022853"/>
    </source>
</evidence>
<dbReference type="InterPro" id="IPR021998">
    <property type="entry name" value="Alfin_N"/>
</dbReference>
<keyword evidence="16" id="KW-1185">Reference proteome</keyword>
<dbReference type="PROSITE" id="PS50016">
    <property type="entry name" value="ZF_PHD_2"/>
    <property type="match status" value="1"/>
</dbReference>
<dbReference type="GO" id="GO:0005634">
    <property type="term" value="C:nucleus"/>
    <property type="evidence" value="ECO:0007669"/>
    <property type="project" value="UniProtKB-SubCell"/>
</dbReference>
<evidence type="ECO:0000256" key="5">
    <source>
        <dbReference type="ARBA" id="ARBA00022771"/>
    </source>
</evidence>
<comment type="similarity">
    <text evidence="3 12">Belongs to the Alfin family.</text>
</comment>
<dbReference type="FunFam" id="3.30.40.10:FF:000306">
    <property type="entry name" value="PHD finger alfin-like protein"/>
    <property type="match status" value="1"/>
</dbReference>
<keyword evidence="8 12" id="KW-0805">Transcription regulation</keyword>
<dbReference type="Gene3D" id="3.30.40.10">
    <property type="entry name" value="Zinc/RING finger domain, C3HC4 (zinc finger)"/>
    <property type="match status" value="1"/>
</dbReference>
<reference evidence="16" key="1">
    <citation type="journal article" date="2014" name="Science">
        <title>Ancient hybridizations among the ancestral genomes of bread wheat.</title>
        <authorList>
            <consortium name="International Wheat Genome Sequencing Consortium,"/>
            <person name="Marcussen T."/>
            <person name="Sandve S.R."/>
            <person name="Heier L."/>
            <person name="Spannagl M."/>
            <person name="Pfeifer M."/>
            <person name="Jakobsen K.S."/>
            <person name="Wulff B.B."/>
            <person name="Steuernagel B."/>
            <person name="Mayer K.F."/>
            <person name="Olsen O.A."/>
        </authorList>
    </citation>
    <scope>NUCLEOTIDE SEQUENCE [LARGE SCALE GENOMIC DNA]</scope>
    <source>
        <strain evidence="16">cv. AL8/78</strain>
    </source>
</reference>
<evidence type="ECO:0000313" key="15">
    <source>
        <dbReference type="EnsemblPlants" id="AET5Gv21097400.5"/>
    </source>
</evidence>
<dbReference type="InterPro" id="IPR011011">
    <property type="entry name" value="Znf_FYVE_PHD"/>
</dbReference>
<dbReference type="InterPro" id="IPR044104">
    <property type="entry name" value="PHD_AL_plant"/>
</dbReference>
<reference evidence="15" key="3">
    <citation type="journal article" date="2017" name="Nature">
        <title>Genome sequence of the progenitor of the wheat D genome Aegilops tauschii.</title>
        <authorList>
            <person name="Luo M.C."/>
            <person name="Gu Y.Q."/>
            <person name="Puiu D."/>
            <person name="Wang H."/>
            <person name="Twardziok S.O."/>
            <person name="Deal K.R."/>
            <person name="Huo N."/>
            <person name="Zhu T."/>
            <person name="Wang L."/>
            <person name="Wang Y."/>
            <person name="McGuire P.E."/>
            <person name="Liu S."/>
            <person name="Long H."/>
            <person name="Ramasamy R.K."/>
            <person name="Rodriguez J.C."/>
            <person name="Van S.L."/>
            <person name="Yuan L."/>
            <person name="Wang Z."/>
            <person name="Xia Z."/>
            <person name="Xiao L."/>
            <person name="Anderson O.D."/>
            <person name="Ouyang S."/>
            <person name="Liang Y."/>
            <person name="Zimin A.V."/>
            <person name="Pertea G."/>
            <person name="Qi P."/>
            <person name="Bennetzen J.L."/>
            <person name="Dai X."/>
            <person name="Dawson M.W."/>
            <person name="Muller H.G."/>
            <person name="Kugler K."/>
            <person name="Rivarola-Duarte L."/>
            <person name="Spannagl M."/>
            <person name="Mayer K.F.X."/>
            <person name="Lu F.H."/>
            <person name="Bevan M.W."/>
            <person name="Leroy P."/>
            <person name="Li P."/>
            <person name="You F.M."/>
            <person name="Sun Q."/>
            <person name="Liu Z."/>
            <person name="Lyons E."/>
            <person name="Wicker T."/>
            <person name="Salzberg S.L."/>
            <person name="Devos K.M."/>
            <person name="Dvorak J."/>
        </authorList>
    </citation>
    <scope>NUCLEOTIDE SEQUENCE [LARGE SCALE GENOMIC DNA]</scope>
    <source>
        <strain evidence="15">cv. AL8/78</strain>
    </source>
</reference>
<comment type="subunit">
    <text evidence="12">Interacts with H3K4me3 and to a lesser extent with H3K4me2.</text>
</comment>
<dbReference type="InterPro" id="IPR001965">
    <property type="entry name" value="Znf_PHD"/>
</dbReference>
<evidence type="ECO:0000256" key="6">
    <source>
        <dbReference type="ARBA" id="ARBA00022833"/>
    </source>
</evidence>
<dbReference type="Gramene" id="AET5Gv21097400.5">
    <property type="protein sequence ID" value="AET5Gv21097400.5"/>
    <property type="gene ID" value="AET5Gv21097400"/>
</dbReference>
<reference evidence="15" key="4">
    <citation type="submission" date="2019-03" db="UniProtKB">
        <authorList>
            <consortium name="EnsemblPlants"/>
        </authorList>
    </citation>
    <scope>IDENTIFICATION</scope>
</reference>
<dbReference type="Proteomes" id="UP000015105">
    <property type="component" value="Chromosome 5D"/>
</dbReference>
<evidence type="ECO:0000256" key="11">
    <source>
        <dbReference type="PROSITE-ProRule" id="PRU00146"/>
    </source>
</evidence>
<dbReference type="GO" id="GO:0006325">
    <property type="term" value="P:chromatin organization"/>
    <property type="evidence" value="ECO:0007669"/>
    <property type="project" value="UniProtKB-UniRule"/>
</dbReference>
<comment type="function">
    <text evidence="1 12">Histone-binding component that specifically recognizes H3 tails trimethylated on 'Lys-4' (H3K4me3), which mark transcription start sites of virtually all active genes.</text>
</comment>
<dbReference type="GO" id="GO:0003712">
    <property type="term" value="F:transcription coregulator activity"/>
    <property type="evidence" value="ECO:0007669"/>
    <property type="project" value="TreeGrafter"/>
</dbReference>
<keyword evidence="9 12" id="KW-0804">Transcription</keyword>
<evidence type="ECO:0000313" key="16">
    <source>
        <dbReference type="Proteomes" id="UP000015105"/>
    </source>
</evidence>
<dbReference type="GO" id="GO:0000976">
    <property type="term" value="F:transcription cis-regulatory region binding"/>
    <property type="evidence" value="ECO:0007669"/>
    <property type="project" value="TreeGrafter"/>
</dbReference>
<accession>A0A453M8W2</accession>
<name>A0A453M8W2_AEGTS</name>
<keyword evidence="7 12" id="KW-0156">Chromatin regulator</keyword>
<evidence type="ECO:0000256" key="4">
    <source>
        <dbReference type="ARBA" id="ARBA00022723"/>
    </source>
</evidence>
<keyword evidence="4 12" id="KW-0479">Metal-binding</keyword>
<dbReference type="InterPro" id="IPR019786">
    <property type="entry name" value="Zinc_finger_PHD-type_CS"/>
</dbReference>
<protein>
    <recommendedName>
        <fullName evidence="12">PHD finger protein ALFIN-LIKE</fullName>
    </recommendedName>
</protein>
<dbReference type="Pfam" id="PF12165">
    <property type="entry name" value="Alfin"/>
    <property type="match status" value="1"/>
</dbReference>
<comment type="subcellular location">
    <subcellularLocation>
        <location evidence="2 12">Nucleus</location>
    </subcellularLocation>
</comment>
<dbReference type="InterPro" id="IPR019787">
    <property type="entry name" value="Znf_PHD-finger"/>
</dbReference>
<feature type="compositionally biased region" description="Acidic residues" evidence="13">
    <location>
        <begin position="199"/>
        <end position="208"/>
    </location>
</feature>
<dbReference type="SMART" id="SM00249">
    <property type="entry name" value="PHD"/>
    <property type="match status" value="1"/>
</dbReference>
<keyword evidence="10 12" id="KW-0539">Nucleus</keyword>
<feature type="domain" description="PHD-type" evidence="14">
    <location>
        <begin position="211"/>
        <end position="263"/>
    </location>
</feature>
<feature type="region of interest" description="Disordered" evidence="13">
    <location>
        <begin position="163"/>
        <end position="208"/>
    </location>
</feature>
<dbReference type="InterPro" id="IPR045104">
    <property type="entry name" value="Alfin"/>
</dbReference>
<dbReference type="STRING" id="200361.A0A453M8W2"/>
<evidence type="ECO:0000256" key="3">
    <source>
        <dbReference type="ARBA" id="ARBA00010445"/>
    </source>
</evidence>
<dbReference type="PROSITE" id="PS01359">
    <property type="entry name" value="ZF_PHD_1"/>
    <property type="match status" value="1"/>
</dbReference>
<evidence type="ECO:0000259" key="14">
    <source>
        <dbReference type="PROSITE" id="PS50016"/>
    </source>
</evidence>
<evidence type="ECO:0000256" key="10">
    <source>
        <dbReference type="ARBA" id="ARBA00023242"/>
    </source>
</evidence>
<dbReference type="AlphaFoldDB" id="A0A453M8W2"/>
<dbReference type="EnsemblPlants" id="AET5Gv21097400.5">
    <property type="protein sequence ID" value="AET5Gv21097400.5"/>
    <property type="gene ID" value="AET5Gv21097400"/>
</dbReference>
<dbReference type="GO" id="GO:0006355">
    <property type="term" value="P:regulation of DNA-templated transcription"/>
    <property type="evidence" value="ECO:0007669"/>
    <property type="project" value="UniProtKB-UniRule"/>
</dbReference>
<reference evidence="15" key="5">
    <citation type="journal article" date="2021" name="G3 (Bethesda)">
        <title>Aegilops tauschii genome assembly Aet v5.0 features greater sequence contiguity and improved annotation.</title>
        <authorList>
            <person name="Wang L."/>
            <person name="Zhu T."/>
            <person name="Rodriguez J.C."/>
            <person name="Deal K.R."/>
            <person name="Dubcovsky J."/>
            <person name="McGuire P.E."/>
            <person name="Lux T."/>
            <person name="Spannagl M."/>
            <person name="Mayer K.F.X."/>
            <person name="Baldrich P."/>
            <person name="Meyers B.C."/>
            <person name="Huo N."/>
            <person name="Gu Y.Q."/>
            <person name="Zhou H."/>
            <person name="Devos K.M."/>
            <person name="Bennetzen J.L."/>
            <person name="Unver T."/>
            <person name="Budak H."/>
            <person name="Gulick P.J."/>
            <person name="Galiba G."/>
            <person name="Kalapos B."/>
            <person name="Nelson D.R."/>
            <person name="Li P."/>
            <person name="You F.M."/>
            <person name="Luo M.C."/>
            <person name="Dvorak J."/>
        </authorList>
    </citation>
    <scope>NUCLEOTIDE SEQUENCE [LARGE SCALE GENOMIC DNA]</scope>
    <source>
        <strain evidence="15">cv. AL8/78</strain>
    </source>
</reference>
<dbReference type="PANTHER" id="PTHR12321:SF176">
    <property type="entry name" value="PHD FINGER PROTEIN ALFIN-LIKE"/>
    <property type="match status" value="1"/>
</dbReference>
<evidence type="ECO:0000256" key="9">
    <source>
        <dbReference type="ARBA" id="ARBA00023163"/>
    </source>
</evidence>
<dbReference type="InterPro" id="IPR013083">
    <property type="entry name" value="Znf_RING/FYVE/PHD"/>
</dbReference>
<evidence type="ECO:0000256" key="8">
    <source>
        <dbReference type="ARBA" id="ARBA00023015"/>
    </source>
</evidence>